<name>A0A843U550_COLES</name>
<dbReference type="EMBL" id="NMUH01000411">
    <property type="protein sequence ID" value="MQL78651.1"/>
    <property type="molecule type" value="Genomic_DNA"/>
</dbReference>
<dbReference type="Proteomes" id="UP000652761">
    <property type="component" value="Unassembled WGS sequence"/>
</dbReference>
<dbReference type="AlphaFoldDB" id="A0A843U550"/>
<gene>
    <name evidence="1" type="ORF">Taro_011070</name>
</gene>
<accession>A0A843U550</accession>
<evidence type="ECO:0000313" key="1">
    <source>
        <dbReference type="EMBL" id="MQL78651.1"/>
    </source>
</evidence>
<sequence length="75" mass="8525">MKTPGSYDNLRCLLTDKRRRARSRRTEHRQTPRTFSPARAAYLSSRTGGLAGTSVEAERLAGVLREEPDWRRGPP</sequence>
<keyword evidence="2" id="KW-1185">Reference proteome</keyword>
<reference evidence="1" key="1">
    <citation type="submission" date="2017-07" db="EMBL/GenBank/DDBJ databases">
        <title>Taro Niue Genome Assembly and Annotation.</title>
        <authorList>
            <person name="Atibalentja N."/>
            <person name="Keating K."/>
            <person name="Fields C.J."/>
        </authorList>
    </citation>
    <scope>NUCLEOTIDE SEQUENCE</scope>
    <source>
        <strain evidence="1">Niue_2</strain>
        <tissue evidence="1">Leaf</tissue>
    </source>
</reference>
<protein>
    <submittedName>
        <fullName evidence="1">Uncharacterized protein</fullName>
    </submittedName>
</protein>
<comment type="caution">
    <text evidence="1">The sequence shown here is derived from an EMBL/GenBank/DDBJ whole genome shotgun (WGS) entry which is preliminary data.</text>
</comment>
<feature type="non-terminal residue" evidence="1">
    <location>
        <position position="75"/>
    </location>
</feature>
<evidence type="ECO:0000313" key="2">
    <source>
        <dbReference type="Proteomes" id="UP000652761"/>
    </source>
</evidence>
<organism evidence="1 2">
    <name type="scientific">Colocasia esculenta</name>
    <name type="common">Wild taro</name>
    <name type="synonym">Arum esculentum</name>
    <dbReference type="NCBI Taxonomy" id="4460"/>
    <lineage>
        <taxon>Eukaryota</taxon>
        <taxon>Viridiplantae</taxon>
        <taxon>Streptophyta</taxon>
        <taxon>Embryophyta</taxon>
        <taxon>Tracheophyta</taxon>
        <taxon>Spermatophyta</taxon>
        <taxon>Magnoliopsida</taxon>
        <taxon>Liliopsida</taxon>
        <taxon>Araceae</taxon>
        <taxon>Aroideae</taxon>
        <taxon>Colocasieae</taxon>
        <taxon>Colocasia</taxon>
    </lineage>
</organism>
<proteinExistence type="predicted"/>